<evidence type="ECO:0000313" key="2">
    <source>
        <dbReference type="Proteomes" id="UP000323439"/>
    </source>
</evidence>
<reference evidence="1 2" key="1">
    <citation type="submission" date="2016-10" db="EMBL/GenBank/DDBJ databases">
        <authorList>
            <person name="Varghese N."/>
            <person name="Submissions S."/>
        </authorList>
    </citation>
    <scope>NUCLEOTIDE SEQUENCE [LARGE SCALE GENOMIC DNA]</scope>
    <source>
        <strain evidence="1 2">DSM 16643</strain>
    </source>
</reference>
<dbReference type="AlphaFoldDB" id="A0A1G5X5W4"/>
<dbReference type="EMBL" id="FMXB01000018">
    <property type="protein sequence ID" value="SDA65828.1"/>
    <property type="molecule type" value="Genomic_DNA"/>
</dbReference>
<sequence length="144" mass="16944">MTFLNNDANIKQFELIKFINENCSDDHIISKISIVLRRDKIEAPYYMDTNIKLSTCIDNQDSGIIHAMDMLNHNRKYNLTEDKYTEIESLINDAFDNDSESDLVKISKTDEKVKIVLISRNDDENRNLFEKYNELFEKIDNLID</sequence>
<dbReference type="OrthoDB" id="82519at2157"/>
<name>A0A1G5X5W4_9EURY</name>
<evidence type="ECO:0000313" key="1">
    <source>
        <dbReference type="EMBL" id="SDA65828.1"/>
    </source>
</evidence>
<gene>
    <name evidence="1" type="ORF">SAMN02910315_01980</name>
</gene>
<proteinExistence type="predicted"/>
<keyword evidence="2" id="KW-1185">Reference proteome</keyword>
<accession>A0A1G5X5W4</accession>
<dbReference type="Proteomes" id="UP000323439">
    <property type="component" value="Unassembled WGS sequence"/>
</dbReference>
<protein>
    <submittedName>
        <fullName evidence="1">Uncharacterized protein</fullName>
    </submittedName>
</protein>
<organism evidence="1 2">
    <name type="scientific">Methanobrevibacter millerae</name>
    <dbReference type="NCBI Taxonomy" id="230361"/>
    <lineage>
        <taxon>Archaea</taxon>
        <taxon>Methanobacteriati</taxon>
        <taxon>Methanobacteriota</taxon>
        <taxon>Methanomada group</taxon>
        <taxon>Methanobacteria</taxon>
        <taxon>Methanobacteriales</taxon>
        <taxon>Methanobacteriaceae</taxon>
        <taxon>Methanobrevibacter</taxon>
    </lineage>
</organism>
<dbReference type="RefSeq" id="WP_149732479.1">
    <property type="nucleotide sequence ID" value="NZ_FMXB01000018.1"/>
</dbReference>